<reference evidence="1 2" key="1">
    <citation type="submission" date="2015-05" db="EMBL/GenBank/DDBJ databases">
        <authorList>
            <person name="Wang D.B."/>
            <person name="Wang M."/>
        </authorList>
    </citation>
    <scope>NUCLEOTIDE SEQUENCE [LARGE SCALE GENOMIC DNA]</scope>
    <source>
        <strain evidence="1 2">IMCC 12053</strain>
    </source>
</reference>
<dbReference type="STRING" id="1397108.IMCC12053_1914"/>
<dbReference type="PATRIC" id="fig|1397108.4.peg.1958"/>
<dbReference type="KEGG" id="cmar:IMCC12053_1914"/>
<keyword evidence="2" id="KW-1185">Reference proteome</keyword>
<proteinExistence type="predicted"/>
<gene>
    <name evidence="1" type="ORF">IMCC12053_1914</name>
</gene>
<sequence length="38" mass="4223">MCHPCIIFANHADLPRLSLDRNSHSAHFIRHVSGNPAS</sequence>
<name>A0A0N7HIQ3_9RHOB</name>
<evidence type="ECO:0000313" key="1">
    <source>
        <dbReference type="EMBL" id="ALI55861.1"/>
    </source>
</evidence>
<dbReference type="Proteomes" id="UP000064920">
    <property type="component" value="Chromosome"/>
</dbReference>
<dbReference type="EMBL" id="CP012023">
    <property type="protein sequence ID" value="ALI55861.1"/>
    <property type="molecule type" value="Genomic_DNA"/>
</dbReference>
<protein>
    <submittedName>
        <fullName evidence="1">Uncharacterized protein</fullName>
    </submittedName>
</protein>
<evidence type="ECO:0000313" key="2">
    <source>
        <dbReference type="Proteomes" id="UP000064920"/>
    </source>
</evidence>
<dbReference type="AlphaFoldDB" id="A0A0N7HIQ3"/>
<organism evidence="1 2">
    <name type="scientific">Celeribacter marinus</name>
    <dbReference type="NCBI Taxonomy" id="1397108"/>
    <lineage>
        <taxon>Bacteria</taxon>
        <taxon>Pseudomonadati</taxon>
        <taxon>Pseudomonadota</taxon>
        <taxon>Alphaproteobacteria</taxon>
        <taxon>Rhodobacterales</taxon>
        <taxon>Roseobacteraceae</taxon>
        <taxon>Celeribacter</taxon>
    </lineage>
</organism>
<accession>A0A0N7HIQ3</accession>